<feature type="region of interest" description="Disordered" evidence="2">
    <location>
        <begin position="270"/>
        <end position="300"/>
    </location>
</feature>
<proteinExistence type="predicted"/>
<evidence type="ECO:0000313" key="3">
    <source>
        <dbReference type="EMBL" id="CAP39205.1"/>
    </source>
</evidence>
<dbReference type="RefSeq" id="XP_002632806.1">
    <property type="nucleotide sequence ID" value="XM_002632760.1"/>
</dbReference>
<dbReference type="CTD" id="8574803"/>
<dbReference type="EMBL" id="HE600973">
    <property type="protein sequence ID" value="CAP39205.1"/>
    <property type="molecule type" value="Genomic_DNA"/>
</dbReference>
<keyword evidence="4" id="KW-1185">Reference proteome</keyword>
<dbReference type="HOGENOM" id="CLU_394958_0_0_1"/>
<feature type="region of interest" description="Disordered" evidence="2">
    <location>
        <begin position="376"/>
        <end position="398"/>
    </location>
</feature>
<organism evidence="3 4">
    <name type="scientific">Caenorhabditis briggsae</name>
    <dbReference type="NCBI Taxonomy" id="6238"/>
    <lineage>
        <taxon>Eukaryota</taxon>
        <taxon>Metazoa</taxon>
        <taxon>Ecdysozoa</taxon>
        <taxon>Nematoda</taxon>
        <taxon>Chromadorea</taxon>
        <taxon>Rhabditida</taxon>
        <taxon>Rhabditina</taxon>
        <taxon>Rhabditomorpha</taxon>
        <taxon>Rhabditoidea</taxon>
        <taxon>Rhabditidae</taxon>
        <taxon>Peloderinae</taxon>
        <taxon>Caenorhabditis</taxon>
    </lineage>
</organism>
<dbReference type="InParanoid" id="A8Y2T0"/>
<sequence length="698" mass="83105">MQHQYYQVMVCMNDIHMEGIRHAERAPDMQRFEIVDGLIAHIRNELGNREEENDLAAEERRRRRMDRYIQELNAVQHHIHQQRQEEQAEAEQEVERNNRRDRAQIQVMLAHERIFNESYEEEMRFFIKHLEPVRTSLRRRPQARQVVLEENLDFAKLRIRCAGAYARFCGEKLVGRHAQIHEPFGQYYEEMTRTITQKEHCVLQMSADQTDEELLVLVERQINATKNELNARRRERNLPADEQRRRRIERYRLGWNREENWVLVVDDEEPVQQEDHQEDQQEEAVEEQEPPPNRRRPHPDIDEMEQHFFQNLRHFERRIERTFPVVEAPDADYLLDQALQEQRHELARILGNDVGGIALPAGEQDADAVRNILMEDGEEEDDDDEEEEDQADDDDDDEVAEMVHFQGTARRIPESNQLYLPPNKTNVWIYWDAYDVMEWSRQFLPEVVDYLVPLDMDGRDLYIFVNDPNECVLRLIPFAFWIPYRSFSFFNFLRGPFSRIMNNGVQLAQQIIQRQREQQGEAPARQGEAPERPPSKEILRWRRLNHRRVPTKELWQATIGNVEMYFEKRGRNITPVTYDKFLPESEFMLIPPTLTTNFALWTPIDVMRWAALFLHDEPLYNEFAVHRLNGLEVFRLVRCEGGPREIHYRKFTTDGNETVRIVARPLPEGAVPIHRNTLEALTRNLNTICNILHGHRPG</sequence>
<dbReference type="WormBase" id="CBG22658">
    <property type="protein sequence ID" value="CBP40901"/>
    <property type="gene ID" value="WBGene00041176"/>
</dbReference>
<dbReference type="AlphaFoldDB" id="A8Y2T0"/>
<feature type="compositionally biased region" description="Acidic residues" evidence="2">
    <location>
        <begin position="280"/>
        <end position="289"/>
    </location>
</feature>
<keyword evidence="1" id="KW-0175">Coiled coil</keyword>
<evidence type="ECO:0000313" key="5">
    <source>
        <dbReference type="WormBase" id="CBG22658"/>
    </source>
</evidence>
<name>A8Y2T0_CAEBR</name>
<dbReference type="KEGG" id="cbr:CBG_22658"/>
<reference evidence="3 4" key="1">
    <citation type="journal article" date="2003" name="PLoS Biol.">
        <title>The genome sequence of Caenorhabditis briggsae: a platform for comparative genomics.</title>
        <authorList>
            <person name="Stein L.D."/>
            <person name="Bao Z."/>
            <person name="Blasiar D."/>
            <person name="Blumenthal T."/>
            <person name="Brent M.R."/>
            <person name="Chen N."/>
            <person name="Chinwalla A."/>
            <person name="Clarke L."/>
            <person name="Clee C."/>
            <person name="Coghlan A."/>
            <person name="Coulson A."/>
            <person name="D'Eustachio P."/>
            <person name="Fitch D.H."/>
            <person name="Fulton L.A."/>
            <person name="Fulton R.E."/>
            <person name="Griffiths-Jones S."/>
            <person name="Harris T.W."/>
            <person name="Hillier L.W."/>
            <person name="Kamath R."/>
            <person name="Kuwabara P.E."/>
            <person name="Mardis E.R."/>
            <person name="Marra M.A."/>
            <person name="Miner T.L."/>
            <person name="Minx P."/>
            <person name="Mullikin J.C."/>
            <person name="Plumb R.W."/>
            <person name="Rogers J."/>
            <person name="Schein J.E."/>
            <person name="Sohrmann M."/>
            <person name="Spieth J."/>
            <person name="Stajich J.E."/>
            <person name="Wei C."/>
            <person name="Willey D."/>
            <person name="Wilson R.K."/>
            <person name="Durbin R."/>
            <person name="Waterston R.H."/>
        </authorList>
    </citation>
    <scope>NUCLEOTIDE SEQUENCE [LARGE SCALE GENOMIC DNA]</scope>
    <source>
        <strain evidence="3 4">AF16</strain>
    </source>
</reference>
<dbReference type="Proteomes" id="UP000008549">
    <property type="component" value="Unassembled WGS sequence"/>
</dbReference>
<feature type="coiled-coil region" evidence="1">
    <location>
        <begin position="65"/>
        <end position="100"/>
    </location>
</feature>
<accession>A8Y2T0</accession>
<evidence type="ECO:0000313" key="4">
    <source>
        <dbReference type="Proteomes" id="UP000008549"/>
    </source>
</evidence>
<gene>
    <name evidence="3 5" type="ORF">CBG22658</name>
    <name evidence="3" type="ORF">CBG_22658</name>
</gene>
<protein>
    <submittedName>
        <fullName evidence="3">Protein CBG22658</fullName>
    </submittedName>
</protein>
<dbReference type="GeneID" id="8574803"/>
<reference evidence="3 4" key="2">
    <citation type="journal article" date="2011" name="PLoS Genet.">
        <title>Caenorhabditis briggsae recombinant inbred line genotypes reveal inter-strain incompatibility and the evolution of recombination.</title>
        <authorList>
            <person name="Ross J.A."/>
            <person name="Koboldt D.C."/>
            <person name="Staisch J.E."/>
            <person name="Chamberlin H.M."/>
            <person name="Gupta B.P."/>
            <person name="Miller R.D."/>
            <person name="Baird S.E."/>
            <person name="Haag E.S."/>
        </authorList>
    </citation>
    <scope>NUCLEOTIDE SEQUENCE [LARGE SCALE GENOMIC DNA]</scope>
    <source>
        <strain evidence="3 4">AF16</strain>
    </source>
</reference>
<evidence type="ECO:0000256" key="1">
    <source>
        <dbReference type="SAM" id="Coils"/>
    </source>
</evidence>
<evidence type="ECO:0000256" key="2">
    <source>
        <dbReference type="SAM" id="MobiDB-lite"/>
    </source>
</evidence>